<evidence type="ECO:0000256" key="2">
    <source>
        <dbReference type="ARBA" id="ARBA00004651"/>
    </source>
</evidence>
<sequence>MDKAHRWLFKGVFFINFAVTLGLGVSDAFFSVFAQSLGARGAILGAAIGFYAASKIVFSPFMGKLSDRFGRKRLIVISLMVFLLVSLLCLSITRVQTLIILRLMQGLGCAMFRPVVLSLVGETTLPHSRGKMVATFDMSFYGALSLGPLIGGIIMDQWGFDGIFVLLAGLCLAALLVAVLLIPTDDNTARTTTMPVSANRQARSRRSLQHSALPGLLVFIFGRACGIVIFVSFMPILLMSKLGLTGVEVGMVMASTSVVMTLCLRPMGKLTDRCSRSVLVMVGGTVVSLLYVLIPLATTFHQVLVLGMAIGLFSGLSQPASTALLVEEGQRFGTGFAVGMFNASLNLGFVVGPVLGALLLSSEGLSSVFYVAGLCGGLAVVLFSITTRATASYGQAWHVRS</sequence>
<keyword evidence="8 9" id="KW-0472">Membrane</keyword>
<keyword evidence="12" id="KW-1185">Reference proteome</keyword>
<keyword evidence="6 9" id="KW-0812">Transmembrane</keyword>
<feature type="transmembrane region" description="Helical" evidence="9">
    <location>
        <begin position="244"/>
        <end position="265"/>
    </location>
</feature>
<evidence type="ECO:0000313" key="11">
    <source>
        <dbReference type="EMBL" id="EAT14856.1"/>
    </source>
</evidence>
<keyword evidence="7 9" id="KW-1133">Transmembrane helix</keyword>
<dbReference type="CDD" id="cd17325">
    <property type="entry name" value="MFS_MdtG_SLC18_like"/>
    <property type="match status" value="1"/>
</dbReference>
<evidence type="ECO:0000256" key="7">
    <source>
        <dbReference type="ARBA" id="ARBA00022989"/>
    </source>
</evidence>
<dbReference type="InterPro" id="IPR020846">
    <property type="entry name" value="MFS_dom"/>
</dbReference>
<dbReference type="AlphaFoldDB" id="Q1JXD6"/>
<reference evidence="11" key="2">
    <citation type="submission" date="2006-05" db="EMBL/GenBank/DDBJ databases">
        <title>Sequencing of the draft genome and assembly of Desulfuromonas acetoxidans DSM 684.</title>
        <authorList>
            <consortium name="US DOE Joint Genome Institute (JGI-PGF)"/>
            <person name="Copeland A."/>
            <person name="Lucas S."/>
            <person name="Lapidus A."/>
            <person name="Barry K."/>
            <person name="Detter J.C."/>
            <person name="Glavina del Rio T."/>
            <person name="Hammon N."/>
            <person name="Israni S."/>
            <person name="Dalin E."/>
            <person name="Tice H."/>
            <person name="Bruce D."/>
            <person name="Pitluck S."/>
            <person name="Richardson P."/>
        </authorList>
    </citation>
    <scope>NUCLEOTIDE SEQUENCE [LARGE SCALE GENOMIC DNA]</scope>
    <source>
        <strain evidence="11">DSM 684</strain>
    </source>
</reference>
<comment type="subcellular location">
    <subcellularLocation>
        <location evidence="2">Cell membrane</location>
        <topology evidence="2">Multi-pass membrane protein</topology>
    </subcellularLocation>
</comment>
<dbReference type="SUPFAM" id="SSF103473">
    <property type="entry name" value="MFS general substrate transporter"/>
    <property type="match status" value="1"/>
</dbReference>
<dbReference type="GO" id="GO:0005886">
    <property type="term" value="C:plasma membrane"/>
    <property type="evidence" value="ECO:0007669"/>
    <property type="project" value="UniProtKB-SubCell"/>
</dbReference>
<evidence type="ECO:0000256" key="9">
    <source>
        <dbReference type="SAM" id="Phobius"/>
    </source>
</evidence>
<feature type="transmembrane region" description="Helical" evidence="9">
    <location>
        <begin position="99"/>
        <end position="120"/>
    </location>
</feature>
<dbReference type="InterPro" id="IPR036259">
    <property type="entry name" value="MFS_trans_sf"/>
</dbReference>
<dbReference type="PROSITE" id="PS50850">
    <property type="entry name" value="MFS"/>
    <property type="match status" value="1"/>
</dbReference>
<dbReference type="PRINTS" id="PR01035">
    <property type="entry name" value="TCRTETA"/>
</dbReference>
<dbReference type="EMBL" id="AAEW02000016">
    <property type="protein sequence ID" value="EAT14856.1"/>
    <property type="molecule type" value="Genomic_DNA"/>
</dbReference>
<dbReference type="Proteomes" id="UP000005695">
    <property type="component" value="Unassembled WGS sequence"/>
</dbReference>
<dbReference type="InterPro" id="IPR011701">
    <property type="entry name" value="MFS"/>
</dbReference>
<accession>Q1JXD6</accession>
<keyword evidence="4" id="KW-0813">Transport</keyword>
<evidence type="ECO:0000256" key="1">
    <source>
        <dbReference type="ARBA" id="ARBA00003279"/>
    </source>
</evidence>
<feature type="transmembrane region" description="Helical" evidence="9">
    <location>
        <begin position="303"/>
        <end position="326"/>
    </location>
</feature>
<feature type="transmembrane region" description="Helical" evidence="9">
    <location>
        <begin position="213"/>
        <end position="238"/>
    </location>
</feature>
<name>Q1JXD6_DESA6</name>
<comment type="function">
    <text evidence="1">Resistance to tetracycline by an active tetracycline efflux. This is an energy-dependent process that decreases the accumulation of the antibiotic in whole cells. This protein functions as a metal-tetracycline/H(+) antiporter.</text>
</comment>
<keyword evidence="5" id="KW-1003">Cell membrane</keyword>
<dbReference type="PANTHER" id="PTHR23517">
    <property type="entry name" value="RESISTANCE PROTEIN MDTM, PUTATIVE-RELATED-RELATED"/>
    <property type="match status" value="1"/>
</dbReference>
<dbReference type="PROSITE" id="PS00216">
    <property type="entry name" value="SUGAR_TRANSPORT_1"/>
    <property type="match status" value="1"/>
</dbReference>
<gene>
    <name evidence="11" type="ORF">Dace_0864</name>
</gene>
<comment type="caution">
    <text evidence="11">The sequence shown here is derived from an EMBL/GenBank/DDBJ whole genome shotgun (WGS) entry which is preliminary data.</text>
</comment>
<dbReference type="InterPro" id="IPR050171">
    <property type="entry name" value="MFS_Transporters"/>
</dbReference>
<feature type="transmembrane region" description="Helical" evidence="9">
    <location>
        <begin position="367"/>
        <end position="385"/>
    </location>
</feature>
<feature type="domain" description="Major facilitator superfamily (MFS) profile" evidence="10">
    <location>
        <begin position="8"/>
        <end position="391"/>
    </location>
</feature>
<dbReference type="InterPro" id="IPR001958">
    <property type="entry name" value="Tet-R_TetA/multi-R_MdtG-like"/>
</dbReference>
<feature type="transmembrane region" description="Helical" evidence="9">
    <location>
        <begin position="32"/>
        <end position="53"/>
    </location>
</feature>
<feature type="transmembrane region" description="Helical" evidence="9">
    <location>
        <begin position="132"/>
        <end position="154"/>
    </location>
</feature>
<feature type="transmembrane region" description="Helical" evidence="9">
    <location>
        <begin position="338"/>
        <end position="361"/>
    </location>
</feature>
<evidence type="ECO:0000256" key="6">
    <source>
        <dbReference type="ARBA" id="ARBA00022692"/>
    </source>
</evidence>
<evidence type="ECO:0000313" key="12">
    <source>
        <dbReference type="Proteomes" id="UP000005695"/>
    </source>
</evidence>
<proteinExistence type="inferred from homology"/>
<reference evidence="11" key="1">
    <citation type="submission" date="2006-05" db="EMBL/GenBank/DDBJ databases">
        <title>Annotation of the draft genome assembly of Desulfuromonas acetoxidans DSM 684.</title>
        <authorList>
            <consortium name="US DOE Joint Genome Institute (JGI-ORNL)"/>
            <person name="Larimer F."/>
            <person name="Land M."/>
            <person name="Hauser L."/>
        </authorList>
    </citation>
    <scope>NUCLEOTIDE SEQUENCE [LARGE SCALE GENOMIC DNA]</scope>
    <source>
        <strain evidence="11">DSM 684</strain>
    </source>
</reference>
<feature type="transmembrane region" description="Helical" evidence="9">
    <location>
        <begin position="277"/>
        <end position="297"/>
    </location>
</feature>
<evidence type="ECO:0000256" key="8">
    <source>
        <dbReference type="ARBA" id="ARBA00023136"/>
    </source>
</evidence>
<dbReference type="Gene3D" id="1.20.1250.20">
    <property type="entry name" value="MFS general substrate transporter like domains"/>
    <property type="match status" value="2"/>
</dbReference>
<feature type="transmembrane region" description="Helical" evidence="9">
    <location>
        <begin position="7"/>
        <end position="26"/>
    </location>
</feature>
<evidence type="ECO:0000259" key="10">
    <source>
        <dbReference type="PROSITE" id="PS50850"/>
    </source>
</evidence>
<dbReference type="InterPro" id="IPR005829">
    <property type="entry name" value="Sugar_transporter_CS"/>
</dbReference>
<feature type="transmembrane region" description="Helical" evidence="9">
    <location>
        <begin position="160"/>
        <end position="182"/>
    </location>
</feature>
<dbReference type="RefSeq" id="WP_006001938.1">
    <property type="nucleotide sequence ID" value="NZ_AAEW02000016.1"/>
</dbReference>
<dbReference type="OrthoDB" id="5412090at2"/>
<evidence type="ECO:0000256" key="4">
    <source>
        <dbReference type="ARBA" id="ARBA00022448"/>
    </source>
</evidence>
<feature type="transmembrane region" description="Helical" evidence="9">
    <location>
        <begin position="74"/>
        <end position="93"/>
    </location>
</feature>
<dbReference type="Pfam" id="PF07690">
    <property type="entry name" value="MFS_1"/>
    <property type="match status" value="1"/>
</dbReference>
<organism evidence="11 12">
    <name type="scientific">Desulfuromonas acetoxidans (strain DSM 684 / 11070)</name>
    <dbReference type="NCBI Taxonomy" id="281689"/>
    <lineage>
        <taxon>Bacteria</taxon>
        <taxon>Pseudomonadati</taxon>
        <taxon>Thermodesulfobacteriota</taxon>
        <taxon>Desulfuromonadia</taxon>
        <taxon>Desulfuromonadales</taxon>
        <taxon>Desulfuromonadaceae</taxon>
        <taxon>Desulfuromonas</taxon>
    </lineage>
</organism>
<protein>
    <submittedName>
        <fullName evidence="11">Major facilitator superfamily MFS_1</fullName>
    </submittedName>
</protein>
<comment type="similarity">
    <text evidence="3">Belongs to the major facilitator superfamily. TCR/Tet family.</text>
</comment>
<evidence type="ECO:0000256" key="3">
    <source>
        <dbReference type="ARBA" id="ARBA00007520"/>
    </source>
</evidence>
<evidence type="ECO:0000256" key="5">
    <source>
        <dbReference type="ARBA" id="ARBA00022475"/>
    </source>
</evidence>
<dbReference type="GO" id="GO:0022857">
    <property type="term" value="F:transmembrane transporter activity"/>
    <property type="evidence" value="ECO:0007669"/>
    <property type="project" value="InterPro"/>
</dbReference>